<proteinExistence type="inferred from homology"/>
<reference evidence="4" key="2">
    <citation type="submission" date="2012-11" db="EMBL/GenBank/DDBJ databases">
        <authorList>
            <person name="Kuo A."/>
            <person name="Curtis B.A."/>
            <person name="Tanifuji G."/>
            <person name="Burki F."/>
            <person name="Gruber A."/>
            <person name="Irimia M."/>
            <person name="Maruyama S."/>
            <person name="Arias M.C."/>
            <person name="Ball S.G."/>
            <person name="Gile G.H."/>
            <person name="Hirakawa Y."/>
            <person name="Hopkins J.F."/>
            <person name="Rensing S.A."/>
            <person name="Schmutz J."/>
            <person name="Symeonidi A."/>
            <person name="Elias M."/>
            <person name="Eveleigh R.J."/>
            <person name="Herman E.K."/>
            <person name="Klute M.J."/>
            <person name="Nakayama T."/>
            <person name="Obornik M."/>
            <person name="Reyes-Prieto A."/>
            <person name="Armbrust E.V."/>
            <person name="Aves S.J."/>
            <person name="Beiko R.G."/>
            <person name="Coutinho P."/>
            <person name="Dacks J.B."/>
            <person name="Durnford D.G."/>
            <person name="Fast N.M."/>
            <person name="Green B.R."/>
            <person name="Grisdale C."/>
            <person name="Hempe F."/>
            <person name="Henrissat B."/>
            <person name="Hoppner M.P."/>
            <person name="Ishida K.-I."/>
            <person name="Kim E."/>
            <person name="Koreny L."/>
            <person name="Kroth P.G."/>
            <person name="Liu Y."/>
            <person name="Malik S.-B."/>
            <person name="Maier U.G."/>
            <person name="McRose D."/>
            <person name="Mock T."/>
            <person name="Neilson J.A."/>
            <person name="Onodera N.T."/>
            <person name="Poole A.M."/>
            <person name="Pritham E.J."/>
            <person name="Richards T.A."/>
            <person name="Rocap G."/>
            <person name="Roy S.W."/>
            <person name="Sarai C."/>
            <person name="Schaack S."/>
            <person name="Shirato S."/>
            <person name="Slamovits C.H."/>
            <person name="Spencer D.F."/>
            <person name="Suzuki S."/>
            <person name="Worden A.Z."/>
            <person name="Zauner S."/>
            <person name="Barry K."/>
            <person name="Bell C."/>
            <person name="Bharti A.K."/>
            <person name="Crow J.A."/>
            <person name="Grimwood J."/>
            <person name="Kramer R."/>
            <person name="Lindquist E."/>
            <person name="Lucas S."/>
            <person name="Salamov A."/>
            <person name="McFadden G.I."/>
            <person name="Lane C.E."/>
            <person name="Keeling P.J."/>
            <person name="Gray M.W."/>
            <person name="Grigoriev I.V."/>
            <person name="Archibald J.M."/>
        </authorList>
    </citation>
    <scope>NUCLEOTIDE SEQUENCE</scope>
    <source>
        <strain evidence="4">CCMP2712</strain>
    </source>
</reference>
<feature type="non-terminal residue" evidence="2">
    <location>
        <position position="1"/>
    </location>
</feature>
<dbReference type="SUPFAM" id="SSF55418">
    <property type="entry name" value="eIF4e-like"/>
    <property type="match status" value="1"/>
</dbReference>
<dbReference type="InterPro" id="IPR001040">
    <property type="entry name" value="TIF_eIF_4E"/>
</dbReference>
<dbReference type="PANTHER" id="PTHR11960">
    <property type="entry name" value="EUKARYOTIC TRANSLATION INITIATION FACTOR 4E RELATED"/>
    <property type="match status" value="1"/>
</dbReference>
<dbReference type="EnsemblProtists" id="EKX31900">
    <property type="protein sequence ID" value="EKX31900"/>
    <property type="gene ID" value="GUITHDRAFT_51700"/>
</dbReference>
<dbReference type="OrthoDB" id="590761at2759"/>
<accession>L1I7R5</accession>
<protein>
    <submittedName>
        <fullName evidence="2 3">Uncharacterized protein</fullName>
    </submittedName>
</protein>
<dbReference type="PaxDb" id="55529-EKX31900"/>
<keyword evidence="1" id="KW-0396">Initiation factor</keyword>
<dbReference type="GO" id="GO:0016281">
    <property type="term" value="C:eukaryotic translation initiation factor 4F complex"/>
    <property type="evidence" value="ECO:0007669"/>
    <property type="project" value="TreeGrafter"/>
</dbReference>
<dbReference type="HOGENOM" id="CLU_043552_7_3_1"/>
<dbReference type="Gene3D" id="3.30.760.10">
    <property type="entry name" value="RNA Cap, Translation Initiation Factor Eif4e"/>
    <property type="match status" value="1"/>
</dbReference>
<dbReference type="RefSeq" id="XP_005818880.1">
    <property type="nucleotide sequence ID" value="XM_005818823.1"/>
</dbReference>
<dbReference type="STRING" id="905079.L1I7R5"/>
<keyword evidence="1" id="KW-0648">Protein biosynthesis</keyword>
<gene>
    <name evidence="2" type="ORF">GUITHDRAFT_51700</name>
</gene>
<dbReference type="PANTHER" id="PTHR11960:SF18">
    <property type="entry name" value="EUKARYOTIC TRANSLATION INITIATION FACTOR 4E HOMOLOGOUS PROTEIN, ISOFORM B"/>
    <property type="match status" value="1"/>
</dbReference>
<evidence type="ECO:0000256" key="1">
    <source>
        <dbReference type="RuleBase" id="RU004374"/>
    </source>
</evidence>
<evidence type="ECO:0000313" key="4">
    <source>
        <dbReference type="Proteomes" id="UP000011087"/>
    </source>
</evidence>
<reference evidence="3" key="3">
    <citation type="submission" date="2015-06" db="UniProtKB">
        <authorList>
            <consortium name="EnsemblProtists"/>
        </authorList>
    </citation>
    <scope>IDENTIFICATION</scope>
</reference>
<evidence type="ECO:0000313" key="2">
    <source>
        <dbReference type="EMBL" id="EKX31900.1"/>
    </source>
</evidence>
<dbReference type="EMBL" id="JH993227">
    <property type="protein sequence ID" value="EKX31900.1"/>
    <property type="molecule type" value="Genomic_DNA"/>
</dbReference>
<feature type="non-terminal residue" evidence="2">
    <location>
        <position position="116"/>
    </location>
</feature>
<dbReference type="KEGG" id="gtt:GUITHDRAFT_51700"/>
<dbReference type="eggNOG" id="KOG1669">
    <property type="taxonomic scope" value="Eukaryota"/>
</dbReference>
<dbReference type="AlphaFoldDB" id="L1I7R5"/>
<sequence length="116" mass="13116">DDLTSTGSFDSVEAFWSYFHHLVRPSDLPNKHDWCMFKCGILPFSHHPDNVGGGKWTLRLKKTLNINRVWEDIMLGVLGGVDNGGGGRRRRCKVDPANRNGVVISSRHDEDIISVW</sequence>
<keyword evidence="1" id="KW-0694">RNA-binding</keyword>
<dbReference type="GO" id="GO:0000340">
    <property type="term" value="F:RNA 7-methylguanosine cap binding"/>
    <property type="evidence" value="ECO:0007669"/>
    <property type="project" value="TreeGrafter"/>
</dbReference>
<name>L1I7R5_GUITC</name>
<comment type="similarity">
    <text evidence="1">Belongs to the eukaryotic initiation factor 4E family.</text>
</comment>
<dbReference type="OMA" id="MCEDDAN"/>
<evidence type="ECO:0000313" key="3">
    <source>
        <dbReference type="EnsemblProtists" id="EKX31900"/>
    </source>
</evidence>
<dbReference type="GeneID" id="17288622"/>
<reference evidence="2 4" key="1">
    <citation type="journal article" date="2012" name="Nature">
        <title>Algal genomes reveal evolutionary mosaicism and the fate of nucleomorphs.</title>
        <authorList>
            <consortium name="DOE Joint Genome Institute"/>
            <person name="Curtis B.A."/>
            <person name="Tanifuji G."/>
            <person name="Burki F."/>
            <person name="Gruber A."/>
            <person name="Irimia M."/>
            <person name="Maruyama S."/>
            <person name="Arias M.C."/>
            <person name="Ball S.G."/>
            <person name="Gile G.H."/>
            <person name="Hirakawa Y."/>
            <person name="Hopkins J.F."/>
            <person name="Kuo A."/>
            <person name="Rensing S.A."/>
            <person name="Schmutz J."/>
            <person name="Symeonidi A."/>
            <person name="Elias M."/>
            <person name="Eveleigh R.J."/>
            <person name="Herman E.K."/>
            <person name="Klute M.J."/>
            <person name="Nakayama T."/>
            <person name="Obornik M."/>
            <person name="Reyes-Prieto A."/>
            <person name="Armbrust E.V."/>
            <person name="Aves S.J."/>
            <person name="Beiko R.G."/>
            <person name="Coutinho P."/>
            <person name="Dacks J.B."/>
            <person name="Durnford D.G."/>
            <person name="Fast N.M."/>
            <person name="Green B.R."/>
            <person name="Grisdale C.J."/>
            <person name="Hempel F."/>
            <person name="Henrissat B."/>
            <person name="Hoppner M.P."/>
            <person name="Ishida K."/>
            <person name="Kim E."/>
            <person name="Koreny L."/>
            <person name="Kroth P.G."/>
            <person name="Liu Y."/>
            <person name="Malik S.B."/>
            <person name="Maier U.G."/>
            <person name="McRose D."/>
            <person name="Mock T."/>
            <person name="Neilson J.A."/>
            <person name="Onodera N.T."/>
            <person name="Poole A.M."/>
            <person name="Pritham E.J."/>
            <person name="Richards T.A."/>
            <person name="Rocap G."/>
            <person name="Roy S.W."/>
            <person name="Sarai C."/>
            <person name="Schaack S."/>
            <person name="Shirato S."/>
            <person name="Slamovits C.H."/>
            <person name="Spencer D.F."/>
            <person name="Suzuki S."/>
            <person name="Worden A.Z."/>
            <person name="Zauner S."/>
            <person name="Barry K."/>
            <person name="Bell C."/>
            <person name="Bharti A.K."/>
            <person name="Crow J.A."/>
            <person name="Grimwood J."/>
            <person name="Kramer R."/>
            <person name="Lindquist E."/>
            <person name="Lucas S."/>
            <person name="Salamov A."/>
            <person name="McFadden G.I."/>
            <person name="Lane C.E."/>
            <person name="Keeling P.J."/>
            <person name="Gray M.W."/>
            <person name="Grigoriev I.V."/>
            <person name="Archibald J.M."/>
        </authorList>
    </citation>
    <scope>NUCLEOTIDE SEQUENCE</scope>
    <source>
        <strain evidence="2 4">CCMP2712</strain>
    </source>
</reference>
<dbReference type="Proteomes" id="UP000011087">
    <property type="component" value="Unassembled WGS sequence"/>
</dbReference>
<organism evidence="2">
    <name type="scientific">Guillardia theta (strain CCMP2712)</name>
    <name type="common">Cryptophyte</name>
    <dbReference type="NCBI Taxonomy" id="905079"/>
    <lineage>
        <taxon>Eukaryota</taxon>
        <taxon>Cryptophyceae</taxon>
        <taxon>Pyrenomonadales</taxon>
        <taxon>Geminigeraceae</taxon>
        <taxon>Guillardia</taxon>
    </lineage>
</organism>
<dbReference type="GO" id="GO:0003743">
    <property type="term" value="F:translation initiation factor activity"/>
    <property type="evidence" value="ECO:0007669"/>
    <property type="project" value="UniProtKB-KW"/>
</dbReference>
<keyword evidence="4" id="KW-1185">Reference proteome</keyword>
<dbReference type="InterPro" id="IPR023398">
    <property type="entry name" value="TIF_eIF4e-like"/>
</dbReference>
<dbReference type="Pfam" id="PF01652">
    <property type="entry name" value="IF4E"/>
    <property type="match status" value="1"/>
</dbReference>